<comment type="caution">
    <text evidence="2">The sequence shown here is derived from an EMBL/GenBank/DDBJ whole genome shotgun (WGS) entry which is preliminary data.</text>
</comment>
<keyword evidence="3" id="KW-1185">Reference proteome</keyword>
<protein>
    <submittedName>
        <fullName evidence="2">13495_t:CDS:1</fullName>
    </submittedName>
</protein>
<sequence>MKEKEEKIEMTVKEIAKQDKIEKDEGNNKVNKSKRKKKMREKEKQEREEEEIKRK</sequence>
<name>A0A9N9DPZ1_9GLOM</name>
<feature type="compositionally biased region" description="Basic and acidic residues" evidence="1">
    <location>
        <begin position="40"/>
        <end position="55"/>
    </location>
</feature>
<feature type="compositionally biased region" description="Basic and acidic residues" evidence="1">
    <location>
        <begin position="15"/>
        <end position="27"/>
    </location>
</feature>
<accession>A0A9N9DPZ1</accession>
<feature type="region of interest" description="Disordered" evidence="1">
    <location>
        <begin position="15"/>
        <end position="55"/>
    </location>
</feature>
<organism evidence="2 3">
    <name type="scientific">Ambispora gerdemannii</name>
    <dbReference type="NCBI Taxonomy" id="144530"/>
    <lineage>
        <taxon>Eukaryota</taxon>
        <taxon>Fungi</taxon>
        <taxon>Fungi incertae sedis</taxon>
        <taxon>Mucoromycota</taxon>
        <taxon>Glomeromycotina</taxon>
        <taxon>Glomeromycetes</taxon>
        <taxon>Archaeosporales</taxon>
        <taxon>Ambisporaceae</taxon>
        <taxon>Ambispora</taxon>
    </lineage>
</organism>
<dbReference type="Proteomes" id="UP000789831">
    <property type="component" value="Unassembled WGS sequence"/>
</dbReference>
<feature type="non-terminal residue" evidence="2">
    <location>
        <position position="55"/>
    </location>
</feature>
<evidence type="ECO:0000313" key="2">
    <source>
        <dbReference type="EMBL" id="CAG8648754.1"/>
    </source>
</evidence>
<dbReference type="EMBL" id="CAJVPL010004537">
    <property type="protein sequence ID" value="CAG8648754.1"/>
    <property type="molecule type" value="Genomic_DNA"/>
</dbReference>
<dbReference type="AlphaFoldDB" id="A0A9N9DPZ1"/>
<evidence type="ECO:0000256" key="1">
    <source>
        <dbReference type="SAM" id="MobiDB-lite"/>
    </source>
</evidence>
<gene>
    <name evidence="2" type="ORF">AGERDE_LOCUS11312</name>
</gene>
<reference evidence="2" key="1">
    <citation type="submission" date="2021-06" db="EMBL/GenBank/DDBJ databases">
        <authorList>
            <person name="Kallberg Y."/>
            <person name="Tangrot J."/>
            <person name="Rosling A."/>
        </authorList>
    </citation>
    <scope>NUCLEOTIDE SEQUENCE</scope>
    <source>
        <strain evidence="2">MT106</strain>
    </source>
</reference>
<evidence type="ECO:0000313" key="3">
    <source>
        <dbReference type="Proteomes" id="UP000789831"/>
    </source>
</evidence>
<proteinExistence type="predicted"/>